<evidence type="ECO:0000313" key="13">
    <source>
        <dbReference type="Proteomes" id="UP000441208"/>
    </source>
</evidence>
<reference evidence="10 11" key="1">
    <citation type="submission" date="2018-08" db="EMBL/GenBank/DDBJ databases">
        <title>Genomic investigation of the strawberry pathogen Phytophthora fragariae indicates pathogenicity is determined by transcriptional variation in three key races.</title>
        <authorList>
            <person name="Adams T.M."/>
            <person name="Armitage A.D."/>
            <person name="Sobczyk M.K."/>
            <person name="Bates H.J."/>
            <person name="Dunwell J.M."/>
            <person name="Nellist C.F."/>
            <person name="Harrison R.J."/>
        </authorList>
    </citation>
    <scope>NUCLEOTIDE SEQUENCE [LARGE SCALE GENOMIC DNA]</scope>
    <source>
        <strain evidence="8 10">A4</strain>
        <strain evidence="7 11">BC-1</strain>
        <strain evidence="6 15">BC-23</strain>
        <strain evidence="3 12">NOV-5</strain>
        <strain evidence="5 13">NOV-71</strain>
        <strain evidence="9 16">NOV-77</strain>
        <strain evidence="4 17">ONT-3</strain>
        <strain evidence="2 14">SCRP245</strain>
    </source>
</reference>
<feature type="chain" id="PRO_5036380343" evidence="1">
    <location>
        <begin position="23"/>
        <end position="62"/>
    </location>
</feature>
<evidence type="ECO:0000313" key="3">
    <source>
        <dbReference type="EMBL" id="KAE9055214.1"/>
    </source>
</evidence>
<dbReference type="EMBL" id="QXGE01004055">
    <property type="protein sequence ID" value="KAE9272137.1"/>
    <property type="molecule type" value="Genomic_DNA"/>
</dbReference>
<evidence type="ECO:0000313" key="10">
    <source>
        <dbReference type="Proteomes" id="UP000437068"/>
    </source>
</evidence>
<dbReference type="Proteomes" id="UP000488956">
    <property type="component" value="Unassembled WGS sequence"/>
</dbReference>
<evidence type="ECO:0000313" key="4">
    <source>
        <dbReference type="EMBL" id="KAE9056368.1"/>
    </source>
</evidence>
<protein>
    <submittedName>
        <fullName evidence="5">Uncharacterized protein</fullName>
    </submittedName>
</protein>
<comment type="caution">
    <text evidence="5">The sequence shown here is derived from an EMBL/GenBank/DDBJ whole genome shotgun (WGS) entry which is preliminary data.</text>
</comment>
<dbReference type="Proteomes" id="UP000441208">
    <property type="component" value="Unassembled WGS sequence"/>
</dbReference>
<evidence type="ECO:0000313" key="17">
    <source>
        <dbReference type="Proteomes" id="UP000488956"/>
    </source>
</evidence>
<dbReference type="EMBL" id="QXFW01007447">
    <property type="protein sequence ID" value="KAE8957072.1"/>
    <property type="molecule type" value="Genomic_DNA"/>
</dbReference>
<proteinExistence type="predicted"/>
<evidence type="ECO:0000313" key="16">
    <source>
        <dbReference type="Proteomes" id="UP000486351"/>
    </source>
</evidence>
<evidence type="ECO:0000313" key="5">
    <source>
        <dbReference type="EMBL" id="KAE9058408.1"/>
    </source>
</evidence>
<name>A0A6A3PHL2_9STRA</name>
<evidence type="ECO:0000313" key="7">
    <source>
        <dbReference type="EMBL" id="KAE9174315.1"/>
    </source>
</evidence>
<sequence>MPVPRSRCVLLLGARRAKLLLACATLRGYGYEIRHTWNLPDVRLRHWSRQTTSPAGPCTCCW</sequence>
<dbReference type="EMBL" id="QXFZ01006562">
    <property type="protein sequence ID" value="KAE9058408.1"/>
    <property type="molecule type" value="Genomic_DNA"/>
</dbReference>
<dbReference type="Proteomes" id="UP000440732">
    <property type="component" value="Unassembled WGS sequence"/>
</dbReference>
<evidence type="ECO:0000313" key="11">
    <source>
        <dbReference type="Proteomes" id="UP000440367"/>
    </source>
</evidence>
<dbReference type="EMBL" id="QXGD01003821">
    <property type="protein sequence ID" value="KAE9174315.1"/>
    <property type="molecule type" value="Genomic_DNA"/>
</dbReference>
<feature type="signal peptide" evidence="1">
    <location>
        <begin position="1"/>
        <end position="22"/>
    </location>
</feature>
<evidence type="ECO:0000313" key="15">
    <source>
        <dbReference type="Proteomes" id="UP000476176"/>
    </source>
</evidence>
<dbReference type="EMBL" id="QXGA01010636">
    <property type="protein sequence ID" value="KAE9055214.1"/>
    <property type="molecule type" value="Genomic_DNA"/>
</dbReference>
<dbReference type="Proteomes" id="UP000460718">
    <property type="component" value="Unassembled WGS sequence"/>
</dbReference>
<dbReference type="Proteomes" id="UP000486351">
    <property type="component" value="Unassembled WGS sequence"/>
</dbReference>
<evidence type="ECO:0000313" key="9">
    <source>
        <dbReference type="EMBL" id="KAE9280622.1"/>
    </source>
</evidence>
<keyword evidence="1" id="KW-0732">Signal</keyword>
<dbReference type="Proteomes" id="UP000476176">
    <property type="component" value="Unassembled WGS sequence"/>
</dbReference>
<organism evidence="5 13">
    <name type="scientific">Phytophthora fragariae</name>
    <dbReference type="NCBI Taxonomy" id="53985"/>
    <lineage>
        <taxon>Eukaryota</taxon>
        <taxon>Sar</taxon>
        <taxon>Stramenopiles</taxon>
        <taxon>Oomycota</taxon>
        <taxon>Peronosporomycetes</taxon>
        <taxon>Peronosporales</taxon>
        <taxon>Peronosporaceae</taxon>
        <taxon>Phytophthora</taxon>
    </lineage>
</organism>
<dbReference type="EMBL" id="QXFX01007823">
    <property type="protein sequence ID" value="KAE9056368.1"/>
    <property type="molecule type" value="Genomic_DNA"/>
</dbReference>
<dbReference type="EMBL" id="QXGC01003914">
    <property type="protein sequence ID" value="KAE9172327.1"/>
    <property type="molecule type" value="Genomic_DNA"/>
</dbReference>
<gene>
    <name evidence="8" type="ORF">PF001_g28069</name>
    <name evidence="7" type="ORF">PF002_g29085</name>
    <name evidence="6" type="ORF">PF004_g27305</name>
    <name evidence="3" type="ORF">PF006_g33031</name>
    <name evidence="5" type="ORF">PF007_g31313</name>
    <name evidence="9" type="ORF">PF008_g28094</name>
    <name evidence="4" type="ORF">PF010_g31790</name>
    <name evidence="2" type="ORF">PF011_g31269</name>
</gene>
<evidence type="ECO:0000313" key="2">
    <source>
        <dbReference type="EMBL" id="KAE8957072.1"/>
    </source>
</evidence>
<dbReference type="EMBL" id="QXFY01003980">
    <property type="protein sequence ID" value="KAE9280622.1"/>
    <property type="molecule type" value="Genomic_DNA"/>
</dbReference>
<evidence type="ECO:0000313" key="8">
    <source>
        <dbReference type="EMBL" id="KAE9272137.1"/>
    </source>
</evidence>
<evidence type="ECO:0000313" key="14">
    <source>
        <dbReference type="Proteomes" id="UP000460718"/>
    </source>
</evidence>
<dbReference type="Proteomes" id="UP000437068">
    <property type="component" value="Unassembled WGS sequence"/>
</dbReference>
<evidence type="ECO:0000256" key="1">
    <source>
        <dbReference type="SAM" id="SignalP"/>
    </source>
</evidence>
<dbReference type="AlphaFoldDB" id="A0A6A3PHL2"/>
<evidence type="ECO:0000313" key="6">
    <source>
        <dbReference type="EMBL" id="KAE9172327.1"/>
    </source>
</evidence>
<accession>A0A6A3PHL2</accession>
<dbReference type="Proteomes" id="UP000440367">
    <property type="component" value="Unassembled WGS sequence"/>
</dbReference>
<evidence type="ECO:0000313" key="12">
    <source>
        <dbReference type="Proteomes" id="UP000440732"/>
    </source>
</evidence>